<comment type="caution">
    <text evidence="1">The sequence shown here is derived from an EMBL/GenBank/DDBJ whole genome shotgun (WGS) entry which is preliminary data.</text>
</comment>
<dbReference type="RefSeq" id="WP_144229641.1">
    <property type="nucleotide sequence ID" value="NZ_CANNCB010000028.1"/>
</dbReference>
<dbReference type="Proteomes" id="UP000319828">
    <property type="component" value="Unassembled WGS sequence"/>
</dbReference>
<gene>
    <name evidence="1" type="ORF">FOF44_00155</name>
</gene>
<reference evidence="1 2" key="1">
    <citation type="submission" date="2019-07" db="EMBL/GenBank/DDBJ databases">
        <title>The draft genome sequence of Vibrio algivorus M1486.</title>
        <authorList>
            <person name="Meng X."/>
        </authorList>
    </citation>
    <scope>NUCLEOTIDE SEQUENCE [LARGE SCALE GENOMIC DNA]</scope>
    <source>
        <strain evidence="1 2">M1486</strain>
    </source>
</reference>
<name>A0A557PGY7_9VIBR</name>
<proteinExistence type="predicted"/>
<evidence type="ECO:0000313" key="2">
    <source>
        <dbReference type="Proteomes" id="UP000319828"/>
    </source>
</evidence>
<dbReference type="EMBL" id="VMKJ01000001">
    <property type="protein sequence ID" value="TVO39918.1"/>
    <property type="molecule type" value="Genomic_DNA"/>
</dbReference>
<sequence>MLFTDEVLKVLEQANSPMTRKEITPLLRFTLAASLFGVLRLLQRSGAISSEKGAGNFLFYRFVTWDAPYARPCSLCGQREEMRKLDTHHVCGACRMKRPLIERDAQGHNSKTWMYFEYIQGVAMNQLINFPNEPSSGYINEKLQALKEKEKIEKVTTQ</sequence>
<organism evidence="1 2">
    <name type="scientific">Vibrio algivorus</name>
    <dbReference type="NCBI Taxonomy" id="1667024"/>
    <lineage>
        <taxon>Bacteria</taxon>
        <taxon>Pseudomonadati</taxon>
        <taxon>Pseudomonadota</taxon>
        <taxon>Gammaproteobacteria</taxon>
        <taxon>Vibrionales</taxon>
        <taxon>Vibrionaceae</taxon>
        <taxon>Vibrio</taxon>
    </lineage>
</organism>
<evidence type="ECO:0000313" key="1">
    <source>
        <dbReference type="EMBL" id="TVO39918.1"/>
    </source>
</evidence>
<accession>A0A557PGY7</accession>
<protein>
    <submittedName>
        <fullName evidence="1">Uncharacterized protein</fullName>
    </submittedName>
</protein>
<dbReference type="AlphaFoldDB" id="A0A557PGY7"/>